<evidence type="ECO:0000256" key="1">
    <source>
        <dbReference type="SAM" id="MobiDB-lite"/>
    </source>
</evidence>
<dbReference type="EMBL" id="CAUYUJ010021638">
    <property type="protein sequence ID" value="CAK0906071.1"/>
    <property type="molecule type" value="Genomic_DNA"/>
</dbReference>
<sequence length="363" mass="39279">ARTAPRTAFTGVPPEKLAQAARGVEEERGESEIPPPPEPVRDMGAEDDAPQEIGAIAQAAEPFVESDAADILTTRKQTRIAMNEERLDRGLRPEQVRRQVGAGGQTRQYVDNLGRRAKYFRSKIAGHFGRDCKEPLPAQGSQMVLAARVETDCEEGLAQAAQDVGGPSEQTQVAAELAFDDEISSSLKVSEDNALAKLIRGERWKRLEHGRCKYLIGAEALAKHGAATGQMARWLKDLEQMRFRGFDNSVRGSIVARASSTGRSRHAVICAAQAAPGPAGSLMGKPNLKALGARIDFETDSARLTQLDLAIPRNETAGTMVAEMFPQPRIVPVAVKAWVKDGKTLDKVSGWDVSKADDYDAIS</sequence>
<organism evidence="2 3">
    <name type="scientific">Prorocentrum cordatum</name>
    <dbReference type="NCBI Taxonomy" id="2364126"/>
    <lineage>
        <taxon>Eukaryota</taxon>
        <taxon>Sar</taxon>
        <taxon>Alveolata</taxon>
        <taxon>Dinophyceae</taxon>
        <taxon>Prorocentrales</taxon>
        <taxon>Prorocentraceae</taxon>
        <taxon>Prorocentrum</taxon>
    </lineage>
</organism>
<keyword evidence="3" id="KW-1185">Reference proteome</keyword>
<gene>
    <name evidence="2" type="ORF">PCOR1329_LOCUS81538</name>
</gene>
<reference evidence="2" key="1">
    <citation type="submission" date="2023-10" db="EMBL/GenBank/DDBJ databases">
        <authorList>
            <person name="Chen Y."/>
            <person name="Shah S."/>
            <person name="Dougan E. K."/>
            <person name="Thang M."/>
            <person name="Chan C."/>
        </authorList>
    </citation>
    <scope>NUCLEOTIDE SEQUENCE [LARGE SCALE GENOMIC DNA]</scope>
</reference>
<comment type="caution">
    <text evidence="2">The sequence shown here is derived from an EMBL/GenBank/DDBJ whole genome shotgun (WGS) entry which is preliminary data.</text>
</comment>
<evidence type="ECO:0000313" key="3">
    <source>
        <dbReference type="Proteomes" id="UP001189429"/>
    </source>
</evidence>
<feature type="non-terminal residue" evidence="2">
    <location>
        <position position="1"/>
    </location>
</feature>
<feature type="non-terminal residue" evidence="2">
    <location>
        <position position="363"/>
    </location>
</feature>
<dbReference type="Proteomes" id="UP001189429">
    <property type="component" value="Unassembled WGS sequence"/>
</dbReference>
<feature type="region of interest" description="Disordered" evidence="1">
    <location>
        <begin position="1"/>
        <end position="46"/>
    </location>
</feature>
<accession>A0ABN9Y612</accession>
<proteinExistence type="predicted"/>
<protein>
    <submittedName>
        <fullName evidence="2">Uncharacterized protein</fullName>
    </submittedName>
</protein>
<evidence type="ECO:0000313" key="2">
    <source>
        <dbReference type="EMBL" id="CAK0906071.1"/>
    </source>
</evidence>
<name>A0ABN9Y612_9DINO</name>